<sequence length="235" mass="24794">MSSRHEEKAARRAEREAQEAEAAKAAGRTKRMQMALGAFLVIAILGGSAAALLSGGGSGGGSGKVQKGAVDKKAAIPAVQETDLTKAAALAKCTLSNPKIEGSTHVTGTVVYHTNPPSSGNHNQTPAEDGIYAPGNEPAKENFVHSLEHGRIEIEYAKGSTPTLVNQMETVGSEELNGSAAYHVLVFENNTNMPYQVAAVAWGHILGCKTMNPRVFDAIRAFRKTYTDKAPELIP</sequence>
<dbReference type="Proteomes" id="UP001056035">
    <property type="component" value="Chromosome"/>
</dbReference>
<reference evidence="3 4" key="1">
    <citation type="submission" date="2022-06" db="EMBL/GenBank/DDBJ databases">
        <title>Paraconexibacter antarcticus.</title>
        <authorList>
            <person name="Kim C.S."/>
        </authorList>
    </citation>
    <scope>NUCLEOTIDE SEQUENCE [LARGE SCALE GENOMIC DNA]</scope>
    <source>
        <strain evidence="3 4">02-257</strain>
    </source>
</reference>
<feature type="region of interest" description="Disordered" evidence="1">
    <location>
        <begin position="1"/>
        <end position="28"/>
    </location>
</feature>
<feature type="compositionally biased region" description="Basic and acidic residues" evidence="1">
    <location>
        <begin position="1"/>
        <end position="22"/>
    </location>
</feature>
<keyword evidence="2" id="KW-0812">Transmembrane</keyword>
<accession>A0ABY5DTW6</accession>
<proteinExistence type="predicted"/>
<name>A0ABY5DTW6_9ACTN</name>
<dbReference type="Pfam" id="PF11303">
    <property type="entry name" value="DUF3105"/>
    <property type="match status" value="1"/>
</dbReference>
<evidence type="ECO:0000313" key="4">
    <source>
        <dbReference type="Proteomes" id="UP001056035"/>
    </source>
</evidence>
<evidence type="ECO:0000256" key="1">
    <source>
        <dbReference type="SAM" id="MobiDB-lite"/>
    </source>
</evidence>
<feature type="transmembrane region" description="Helical" evidence="2">
    <location>
        <begin position="34"/>
        <end position="53"/>
    </location>
</feature>
<evidence type="ECO:0000313" key="3">
    <source>
        <dbReference type="EMBL" id="UTI64723.1"/>
    </source>
</evidence>
<protein>
    <submittedName>
        <fullName evidence="3">DUF3105 domain-containing protein</fullName>
    </submittedName>
</protein>
<organism evidence="3 4">
    <name type="scientific">Paraconexibacter antarcticus</name>
    <dbReference type="NCBI Taxonomy" id="2949664"/>
    <lineage>
        <taxon>Bacteria</taxon>
        <taxon>Bacillati</taxon>
        <taxon>Actinomycetota</taxon>
        <taxon>Thermoleophilia</taxon>
        <taxon>Solirubrobacterales</taxon>
        <taxon>Paraconexibacteraceae</taxon>
        <taxon>Paraconexibacter</taxon>
    </lineage>
</organism>
<keyword evidence="2" id="KW-0472">Membrane</keyword>
<dbReference type="EMBL" id="CP098502">
    <property type="protein sequence ID" value="UTI64723.1"/>
    <property type="molecule type" value="Genomic_DNA"/>
</dbReference>
<keyword evidence="2" id="KW-1133">Transmembrane helix</keyword>
<dbReference type="RefSeq" id="WP_254571421.1">
    <property type="nucleotide sequence ID" value="NZ_CP098502.1"/>
</dbReference>
<keyword evidence="4" id="KW-1185">Reference proteome</keyword>
<evidence type="ECO:0000256" key="2">
    <source>
        <dbReference type="SAM" id="Phobius"/>
    </source>
</evidence>
<gene>
    <name evidence="3" type="ORF">NBH00_00595</name>
</gene>
<dbReference type="InterPro" id="IPR021454">
    <property type="entry name" value="DUF3105"/>
</dbReference>